<gene>
    <name evidence="1" type="ORF">PPENT_87.1.T0380146</name>
</gene>
<dbReference type="OrthoDB" id="309766at2759"/>
<dbReference type="Proteomes" id="UP000689195">
    <property type="component" value="Unassembled WGS sequence"/>
</dbReference>
<dbReference type="EMBL" id="CAJJDO010000038">
    <property type="protein sequence ID" value="CAD8162601.1"/>
    <property type="molecule type" value="Genomic_DNA"/>
</dbReference>
<proteinExistence type="predicted"/>
<comment type="caution">
    <text evidence="1">The sequence shown here is derived from an EMBL/GenBank/DDBJ whole genome shotgun (WGS) entry which is preliminary data.</text>
</comment>
<evidence type="ECO:0000313" key="1">
    <source>
        <dbReference type="EMBL" id="CAD8162601.1"/>
    </source>
</evidence>
<keyword evidence="2" id="KW-1185">Reference proteome</keyword>
<protein>
    <submittedName>
        <fullName evidence="1">Uncharacterized protein</fullName>
    </submittedName>
</protein>
<evidence type="ECO:0000313" key="2">
    <source>
        <dbReference type="Proteomes" id="UP000689195"/>
    </source>
</evidence>
<organism evidence="1 2">
    <name type="scientific">Paramecium pentaurelia</name>
    <dbReference type="NCBI Taxonomy" id="43138"/>
    <lineage>
        <taxon>Eukaryota</taxon>
        <taxon>Sar</taxon>
        <taxon>Alveolata</taxon>
        <taxon>Ciliophora</taxon>
        <taxon>Intramacronucleata</taxon>
        <taxon>Oligohymenophorea</taxon>
        <taxon>Peniculida</taxon>
        <taxon>Parameciidae</taxon>
        <taxon>Paramecium</taxon>
    </lineage>
</organism>
<dbReference type="AlphaFoldDB" id="A0A8S1UBI8"/>
<name>A0A8S1UBI8_9CILI</name>
<reference evidence="1" key="1">
    <citation type="submission" date="2021-01" db="EMBL/GenBank/DDBJ databases">
        <authorList>
            <consortium name="Genoscope - CEA"/>
            <person name="William W."/>
        </authorList>
    </citation>
    <scope>NUCLEOTIDE SEQUENCE</scope>
</reference>
<accession>A0A8S1UBI8</accession>
<sequence>MILKEQQIIESIDPVEYTFATTYSSFPSVNNTTNDEFLKLSQVQFKLELRKFIGCQYPQLQQQQLYCLLSIFKNQSQQSRDLKRTKNIQVDDKFVFGSLEKLEFQDFTIIPNDYVIPDCEIIQCLLTKQLKNLSYSFIMFLYIIKHLEIVVPITAIKIIKQFVTEKPNCIIDIGREKMVQIWLHSDDERNILYKNDEIILGNDLKMIVHSVKCVECELLDMNLEVNLKNVQEFLRKLKTDIIGIAYSVQIILRRLLDAYDVNEVQQYIEFYQAFILNPLLILEIQNVKFIAIYGHEGENYQFGGTYNLPGTHRINCEQVDNYQFYVNYQQGVWRLYDGKYNYPNNEILKSKYGTWKKIQQKSFQLRPQDTFRINQHYFNVKDLKQENNEKNPQNQCYCSEIIEKDVSEIPDIQFKMKPKISAKTYQIKNLHSSINLNLQEYYLIQLDEEYNCIS</sequence>